<evidence type="ECO:0000313" key="3">
    <source>
        <dbReference type="Proteomes" id="UP000228934"/>
    </source>
</evidence>
<keyword evidence="3" id="KW-1185">Reference proteome</keyword>
<protein>
    <submittedName>
        <fullName evidence="2">Uncharacterized protein</fullName>
    </submittedName>
</protein>
<evidence type="ECO:0000313" key="2">
    <source>
        <dbReference type="EMBL" id="PIO38362.1"/>
    </source>
</evidence>
<gene>
    <name evidence="2" type="ORF">AB205_0002190</name>
</gene>
<dbReference type="Proteomes" id="UP000228934">
    <property type="component" value="Unassembled WGS sequence"/>
</dbReference>
<proteinExistence type="predicted"/>
<feature type="transmembrane region" description="Helical" evidence="1">
    <location>
        <begin position="45"/>
        <end position="64"/>
    </location>
</feature>
<evidence type="ECO:0000256" key="1">
    <source>
        <dbReference type="SAM" id="Phobius"/>
    </source>
</evidence>
<reference evidence="3" key="1">
    <citation type="journal article" date="2017" name="Nat. Commun.">
        <title>The North American bullfrog draft genome provides insight into hormonal regulation of long noncoding RNA.</title>
        <authorList>
            <person name="Hammond S.A."/>
            <person name="Warren R.L."/>
            <person name="Vandervalk B.P."/>
            <person name="Kucuk E."/>
            <person name="Khan H."/>
            <person name="Gibb E.A."/>
            <person name="Pandoh P."/>
            <person name="Kirk H."/>
            <person name="Zhao Y."/>
            <person name="Jones M."/>
            <person name="Mungall A.J."/>
            <person name="Coope R."/>
            <person name="Pleasance S."/>
            <person name="Moore R.A."/>
            <person name="Holt R.A."/>
            <person name="Round J.M."/>
            <person name="Ohora S."/>
            <person name="Walle B.V."/>
            <person name="Veldhoen N."/>
            <person name="Helbing C.C."/>
            <person name="Birol I."/>
        </authorList>
    </citation>
    <scope>NUCLEOTIDE SEQUENCE [LARGE SCALE GENOMIC DNA]</scope>
</reference>
<sequence length="65" mass="7443">MDFWSSLCSLSAPALISGRFHDYALGFCLKRKVYGESSIKLQSSVLVYTWLSLCLVLPWPFMYCL</sequence>
<name>A0A2G9SE51_AQUCT</name>
<organism evidence="2 3">
    <name type="scientific">Aquarana catesbeiana</name>
    <name type="common">American bullfrog</name>
    <name type="synonym">Rana catesbeiana</name>
    <dbReference type="NCBI Taxonomy" id="8400"/>
    <lineage>
        <taxon>Eukaryota</taxon>
        <taxon>Metazoa</taxon>
        <taxon>Chordata</taxon>
        <taxon>Craniata</taxon>
        <taxon>Vertebrata</taxon>
        <taxon>Euteleostomi</taxon>
        <taxon>Amphibia</taxon>
        <taxon>Batrachia</taxon>
        <taxon>Anura</taxon>
        <taxon>Neobatrachia</taxon>
        <taxon>Ranoidea</taxon>
        <taxon>Ranidae</taxon>
        <taxon>Aquarana</taxon>
    </lineage>
</organism>
<dbReference type="AlphaFoldDB" id="A0A2G9SE51"/>
<keyword evidence="1" id="KW-0812">Transmembrane</keyword>
<accession>A0A2G9SE51</accession>
<keyword evidence="1" id="KW-1133">Transmembrane helix</keyword>
<dbReference type="EMBL" id="KV924642">
    <property type="protein sequence ID" value="PIO38362.1"/>
    <property type="molecule type" value="Genomic_DNA"/>
</dbReference>
<keyword evidence="1" id="KW-0472">Membrane</keyword>